<protein>
    <submittedName>
        <fullName evidence="2">Uncharacterized protein</fullName>
    </submittedName>
</protein>
<dbReference type="OrthoDB" id="9857220at2"/>
<feature type="compositionally biased region" description="Acidic residues" evidence="1">
    <location>
        <begin position="845"/>
        <end position="854"/>
    </location>
</feature>
<accession>A0A1X7ALW1</accession>
<feature type="compositionally biased region" description="Basic residues" evidence="1">
    <location>
        <begin position="937"/>
        <end position="950"/>
    </location>
</feature>
<reference evidence="2 3" key="1">
    <citation type="submission" date="2017-03" db="EMBL/GenBank/DDBJ databases">
        <authorList>
            <person name="Afonso C.L."/>
            <person name="Miller P.J."/>
            <person name="Scott M.A."/>
            <person name="Spackman E."/>
            <person name="Goraichik I."/>
            <person name="Dimitrov K.M."/>
            <person name="Suarez D.L."/>
            <person name="Swayne D.E."/>
        </authorList>
    </citation>
    <scope>NUCLEOTIDE SEQUENCE [LARGE SCALE GENOMIC DNA]</scope>
    <source>
        <strain evidence="2">SB41UT1</strain>
    </source>
</reference>
<feature type="compositionally biased region" description="Acidic residues" evidence="1">
    <location>
        <begin position="867"/>
        <end position="879"/>
    </location>
</feature>
<gene>
    <name evidence="2" type="ORF">EHSB41UT_02831</name>
</gene>
<dbReference type="EMBL" id="FWPT01000006">
    <property type="protein sequence ID" value="SMA48652.1"/>
    <property type="molecule type" value="Genomic_DNA"/>
</dbReference>
<proteinExistence type="predicted"/>
<feature type="region of interest" description="Disordered" evidence="1">
    <location>
        <begin position="1"/>
        <end position="73"/>
    </location>
</feature>
<feature type="compositionally biased region" description="Basic residues" evidence="1">
    <location>
        <begin position="1"/>
        <end position="11"/>
    </location>
</feature>
<feature type="compositionally biased region" description="Basic residues" evidence="1">
    <location>
        <begin position="972"/>
        <end position="989"/>
    </location>
</feature>
<evidence type="ECO:0000256" key="1">
    <source>
        <dbReference type="SAM" id="MobiDB-lite"/>
    </source>
</evidence>
<evidence type="ECO:0000313" key="3">
    <source>
        <dbReference type="Proteomes" id="UP000196573"/>
    </source>
</evidence>
<evidence type="ECO:0000313" key="2">
    <source>
        <dbReference type="EMBL" id="SMA48652.1"/>
    </source>
</evidence>
<name>A0A1X7ALW1_9GAMM</name>
<feature type="compositionally biased region" description="Basic residues" evidence="1">
    <location>
        <begin position="894"/>
        <end position="908"/>
    </location>
</feature>
<dbReference type="RefSeq" id="WP_133060523.1">
    <property type="nucleotide sequence ID" value="NZ_CBCSCN010000006.1"/>
</dbReference>
<feature type="compositionally biased region" description="Acidic residues" evidence="1">
    <location>
        <begin position="918"/>
        <end position="932"/>
    </location>
</feature>
<keyword evidence="3" id="KW-1185">Reference proteome</keyword>
<dbReference type="AlphaFoldDB" id="A0A1X7ALW1"/>
<dbReference type="Proteomes" id="UP000196573">
    <property type="component" value="Unassembled WGS sequence"/>
</dbReference>
<feature type="region of interest" description="Disordered" evidence="1">
    <location>
        <begin position="837"/>
        <end position="879"/>
    </location>
</feature>
<organism evidence="2 3">
    <name type="scientific">Parendozoicomonas haliclonae</name>
    <dbReference type="NCBI Taxonomy" id="1960125"/>
    <lineage>
        <taxon>Bacteria</taxon>
        <taxon>Pseudomonadati</taxon>
        <taxon>Pseudomonadota</taxon>
        <taxon>Gammaproteobacteria</taxon>
        <taxon>Oceanospirillales</taxon>
        <taxon>Endozoicomonadaceae</taxon>
        <taxon>Parendozoicomonas</taxon>
    </lineage>
</organism>
<feature type="region of interest" description="Disordered" evidence="1">
    <location>
        <begin position="894"/>
        <end position="1004"/>
    </location>
</feature>
<sequence>MNAQIRPRRALRSSNPLPPTGTEPSTGKGKGRAKVSKRDTSTAQIPAGPSRSGNTSTRQRRVNLPPKNDGWLRPGTIGQTFMQLPNNFGGKTCGISAGQAFLSFAVSDQLLGEIKERECPEELLTDRAADEIPALQDSWERLRDSFVDYQLALRCPEETEDEGEESPLDAKLIELIEASYVFHQISGDHRLADVLPFEVDVDNSRQSGFLSNEVLNKIQQGDVEEFMEFLLNSMGMLQGGTRWSNFLEVEWGHRYELGIAGGEPVYLDKPFAVPLPDYWIEIPFATKAGEYRPTSLQDYIGSRVYQLPGEPMNFDNGDESLARTTIENEIQGLSRRRLGAQKKRQVTRELEALKVKEWNGACVPHASLVRLRIGENNDGLCIRLNVGKSSGEQEKSSFDNGELTAADTERPELNISPVVTGKELFKEYYCHEERESRKDEDGASVGTTDKIYFVSQAMPQEQGAACQLSQAIYEMFGMQVARLTPIRRREKSSKRVSLNPDGRVMHAMDVLPEPADYTKVAVNQAIRNGVSNQEAVVVDALLGNLDVASSRLAVMEQVVDAAGQTGNVLYRTDFSGCMGYNREKGYQKHANGFDRNRFGLDASKDLLKLKREMNASDESLRKGMALLSQLTDSDICALVAYHLSKYKTGSQSSQQDQEQVVRTLISRRDSLLKMAQFKPTAQDLDEAHKIAFSSRNKSHHEVASALAGSDGRFELPEVYNLGQGSVYQGQITAMVCQVGDTSRSGHLITLFEYGGEWMVADDLCKSHEAVLLSDYLDDTVKGHLVDQNAPNGWGTLANMLTKDMKLVTPSLLFVRRVGEQCRPELEPEFMRGRMQSWLDNNAPDSSDDQVEAMDEERPGASDPQSSETDEIFIVEDPGSEEEMELVVLETRKRGRGFQKPAHPKAVKKVKLEPVVVSSDEDDTQADDESEDEPQPKAVKKKKTHSTRKRAVSPERSSSEESASFDDEEPVKKKTSIKTKKVHKRKLRRSTIKEQTKPVIRRKHF</sequence>